<reference evidence="2 3" key="1">
    <citation type="submission" date="2021-06" db="EMBL/GenBank/DDBJ databases">
        <title>Caerostris extrusa draft genome.</title>
        <authorList>
            <person name="Kono N."/>
            <person name="Arakawa K."/>
        </authorList>
    </citation>
    <scope>NUCLEOTIDE SEQUENCE [LARGE SCALE GENOMIC DNA]</scope>
</reference>
<dbReference type="EMBL" id="BPLR01010629">
    <property type="protein sequence ID" value="GIY40580.1"/>
    <property type="molecule type" value="Genomic_DNA"/>
</dbReference>
<protein>
    <submittedName>
        <fullName evidence="2">Uncharacterized protein</fullName>
    </submittedName>
</protein>
<organism evidence="2 3">
    <name type="scientific">Caerostris extrusa</name>
    <name type="common">Bark spider</name>
    <name type="synonym">Caerostris bankana</name>
    <dbReference type="NCBI Taxonomy" id="172846"/>
    <lineage>
        <taxon>Eukaryota</taxon>
        <taxon>Metazoa</taxon>
        <taxon>Ecdysozoa</taxon>
        <taxon>Arthropoda</taxon>
        <taxon>Chelicerata</taxon>
        <taxon>Arachnida</taxon>
        <taxon>Araneae</taxon>
        <taxon>Araneomorphae</taxon>
        <taxon>Entelegynae</taxon>
        <taxon>Araneoidea</taxon>
        <taxon>Araneidae</taxon>
        <taxon>Caerostris</taxon>
    </lineage>
</organism>
<feature type="region of interest" description="Disordered" evidence="1">
    <location>
        <begin position="36"/>
        <end position="59"/>
    </location>
</feature>
<dbReference type="AlphaFoldDB" id="A0AAV4T733"/>
<evidence type="ECO:0000313" key="3">
    <source>
        <dbReference type="Proteomes" id="UP001054945"/>
    </source>
</evidence>
<dbReference type="Proteomes" id="UP001054945">
    <property type="component" value="Unassembled WGS sequence"/>
</dbReference>
<proteinExistence type="predicted"/>
<sequence>MIPADPSRPSPHISQSQRAEKKFGTLGCLLKNIFPFSNPNTPSAPSRTDHKKKNSTRDNLRHEIHFWKCPISQKENPPTLSPCLKAVQRTARG</sequence>
<feature type="region of interest" description="Disordered" evidence="1">
    <location>
        <begin position="1"/>
        <end position="21"/>
    </location>
</feature>
<feature type="compositionally biased region" description="Polar residues" evidence="1">
    <location>
        <begin position="36"/>
        <end position="46"/>
    </location>
</feature>
<comment type="caution">
    <text evidence="2">The sequence shown here is derived from an EMBL/GenBank/DDBJ whole genome shotgun (WGS) entry which is preliminary data.</text>
</comment>
<evidence type="ECO:0000313" key="2">
    <source>
        <dbReference type="EMBL" id="GIY40580.1"/>
    </source>
</evidence>
<accession>A0AAV4T733</accession>
<gene>
    <name evidence="2" type="ORF">CEXT_116181</name>
</gene>
<keyword evidence="3" id="KW-1185">Reference proteome</keyword>
<name>A0AAV4T733_CAEEX</name>
<evidence type="ECO:0000256" key="1">
    <source>
        <dbReference type="SAM" id="MobiDB-lite"/>
    </source>
</evidence>